<feature type="compositionally biased region" description="Basic and acidic residues" evidence="1">
    <location>
        <begin position="111"/>
        <end position="125"/>
    </location>
</feature>
<gene>
    <name evidence="2" type="ORF">HAX54_030080</name>
</gene>
<accession>A0ABS8V9D5</accession>
<proteinExistence type="predicted"/>
<evidence type="ECO:0000313" key="3">
    <source>
        <dbReference type="Proteomes" id="UP000823775"/>
    </source>
</evidence>
<dbReference type="Proteomes" id="UP000823775">
    <property type="component" value="Unassembled WGS sequence"/>
</dbReference>
<sequence>MASVGSLMPYPKGLYSSWICNRICRDDEGQWNIKHKQWEPKVASHEGNGTGTSISGERQGLQDGVGFLDGMLEDEALPNPPAEGRVWAGLFEGNKYAAKSETFKNIGKPSEGMKPRWGDGNRKGDNINILDPT</sequence>
<protein>
    <submittedName>
        <fullName evidence="2">Uncharacterized protein</fullName>
    </submittedName>
</protein>
<dbReference type="EMBL" id="JACEIK010003752">
    <property type="protein sequence ID" value="MCD9642982.1"/>
    <property type="molecule type" value="Genomic_DNA"/>
</dbReference>
<feature type="region of interest" description="Disordered" evidence="1">
    <location>
        <begin position="40"/>
        <end position="60"/>
    </location>
</feature>
<reference evidence="2 3" key="1">
    <citation type="journal article" date="2021" name="BMC Genomics">
        <title>Datura genome reveals duplications of psychoactive alkaloid biosynthetic genes and high mutation rate following tissue culture.</title>
        <authorList>
            <person name="Rajewski A."/>
            <person name="Carter-House D."/>
            <person name="Stajich J."/>
            <person name="Litt A."/>
        </authorList>
    </citation>
    <scope>NUCLEOTIDE SEQUENCE [LARGE SCALE GENOMIC DNA]</scope>
    <source>
        <strain evidence="2">AR-01</strain>
    </source>
</reference>
<keyword evidence="3" id="KW-1185">Reference proteome</keyword>
<feature type="region of interest" description="Disordered" evidence="1">
    <location>
        <begin position="102"/>
        <end position="133"/>
    </location>
</feature>
<evidence type="ECO:0000256" key="1">
    <source>
        <dbReference type="SAM" id="MobiDB-lite"/>
    </source>
</evidence>
<comment type="caution">
    <text evidence="2">The sequence shown here is derived from an EMBL/GenBank/DDBJ whole genome shotgun (WGS) entry which is preliminary data.</text>
</comment>
<name>A0ABS8V9D5_DATST</name>
<evidence type="ECO:0000313" key="2">
    <source>
        <dbReference type="EMBL" id="MCD9642982.1"/>
    </source>
</evidence>
<organism evidence="2 3">
    <name type="scientific">Datura stramonium</name>
    <name type="common">Jimsonweed</name>
    <name type="synonym">Common thornapple</name>
    <dbReference type="NCBI Taxonomy" id="4076"/>
    <lineage>
        <taxon>Eukaryota</taxon>
        <taxon>Viridiplantae</taxon>
        <taxon>Streptophyta</taxon>
        <taxon>Embryophyta</taxon>
        <taxon>Tracheophyta</taxon>
        <taxon>Spermatophyta</taxon>
        <taxon>Magnoliopsida</taxon>
        <taxon>eudicotyledons</taxon>
        <taxon>Gunneridae</taxon>
        <taxon>Pentapetalae</taxon>
        <taxon>asterids</taxon>
        <taxon>lamiids</taxon>
        <taxon>Solanales</taxon>
        <taxon>Solanaceae</taxon>
        <taxon>Solanoideae</taxon>
        <taxon>Datureae</taxon>
        <taxon>Datura</taxon>
    </lineage>
</organism>